<keyword evidence="1" id="KW-0862">Zinc</keyword>
<evidence type="ECO:0008006" key="7">
    <source>
        <dbReference type="Google" id="ProtNLM"/>
    </source>
</evidence>
<dbReference type="PROSITE" id="PS50158">
    <property type="entry name" value="ZF_CCHC"/>
    <property type="match status" value="1"/>
</dbReference>
<dbReference type="GO" id="GO:0008270">
    <property type="term" value="F:zinc ion binding"/>
    <property type="evidence" value="ECO:0007669"/>
    <property type="project" value="UniProtKB-KW"/>
</dbReference>
<keyword evidence="6" id="KW-1185">Reference proteome</keyword>
<feature type="region of interest" description="Disordered" evidence="2">
    <location>
        <begin position="58"/>
        <end position="82"/>
    </location>
</feature>
<dbReference type="CDD" id="cd09272">
    <property type="entry name" value="RNase_HI_RT_Ty1"/>
    <property type="match status" value="1"/>
</dbReference>
<dbReference type="SMART" id="SM00343">
    <property type="entry name" value="ZnF_C2HC"/>
    <property type="match status" value="2"/>
</dbReference>
<keyword evidence="1" id="KW-0863">Zinc-finger</keyword>
<dbReference type="SUPFAM" id="SSF53098">
    <property type="entry name" value="Ribonuclease H-like"/>
    <property type="match status" value="1"/>
</dbReference>
<dbReference type="PROSITE" id="PS50994">
    <property type="entry name" value="INTEGRASE"/>
    <property type="match status" value="1"/>
</dbReference>
<evidence type="ECO:0000259" key="3">
    <source>
        <dbReference type="PROSITE" id="PS50158"/>
    </source>
</evidence>
<evidence type="ECO:0000313" key="5">
    <source>
        <dbReference type="EMBL" id="WVZ07780.1"/>
    </source>
</evidence>
<dbReference type="Gene3D" id="3.30.420.10">
    <property type="entry name" value="Ribonuclease H-like superfamily/Ribonuclease H"/>
    <property type="match status" value="1"/>
</dbReference>
<dbReference type="InterPro" id="IPR057670">
    <property type="entry name" value="SH3_retrovirus"/>
</dbReference>
<dbReference type="GO" id="GO:0015074">
    <property type="term" value="P:DNA integration"/>
    <property type="evidence" value="ECO:0007669"/>
    <property type="project" value="InterPro"/>
</dbReference>
<dbReference type="InterPro" id="IPR043502">
    <property type="entry name" value="DNA/RNA_pol_sf"/>
</dbReference>
<sequence length="919" mass="102841">MAYVAQGKSRRHDMSSVQCFSCKRYGHYASTCPKNFCNYCKKGGHIIKECPIRPPRRPTTAFTTTNVSSTPNSSANPAPVHPKATTDVPTLTPEMVQQMIISAFSALGLSGNSSSTCGNQLPITETGDISSFLTNVFVAPGLTSNLIFVGQLVDNDCRDQHSGKIIAKGPKVGRLFPIHFLLSPSLSLPLVSCNSVVVDHQVWHKRLGHPNSNEFLQANGILSQRSCPSTPEQNGVVERKNRHLLDVVRTLLLESHVPSRFWCEAISTAVHLINRFPSPSIGNESPFTRLFGHPLNYSNLRIFGCACYIHLPPHERTKLTTQSVKSAVLGYSPHQKGFLCYDPNLHRIRVSRNVIFLENVYFFTNHPNSFSSPISVLPLFSNSSAGHSSSRPLLTYQRRNTTTQHHLTQVHGPFQDNSLDDDPVQAPKPEPAPLRRSSRIGKPPERYICSMTTTLSSIRIPSSFKQAMKNECWQKAIESELLALEENQTWDIVPCPPSVKPLGTTNRYKARLVVLRNKQECGLDYDETFAPVAKMTTVRTILALAASKSLPLHQMDVKNAFLHGDLKEEVYITLPGGMSTLSPNTICKLKCSLYGLKQAPRVWFEKFRSTLLGFSFNQSQYDPSLFLQRTPKVIVVLLVYVDDIVVTGSDQDVISRIKQMLHSNFHMKKLGHLNYFLGLEVHYHPEGIFLLDDPTQYRKLVGSLIYVTITRPDISFVVHTVSKFMQSPRNFHFSAVQRLIKYLLGTSSRGLFFPGNSSLQLQAYSGANWAGCPDTKRSTTGWCMFLGNAPISWKCKKQDSVSKSSTEAEYRAMFAACSEIIWLRGVLTELGLSQAQPTPLHTDNTSAIQIVANPVYHVRTKHIEVDCHSIREAYDHRVINLPHVSTFVQIADIFTKSLLRQRHNFLLGKLMLVDSPTSI</sequence>
<feature type="domain" description="Integrase catalytic" evidence="4">
    <location>
        <begin position="214"/>
        <end position="294"/>
    </location>
</feature>
<dbReference type="Proteomes" id="UP001374535">
    <property type="component" value="Chromosome 6"/>
</dbReference>
<dbReference type="EMBL" id="CP144695">
    <property type="protein sequence ID" value="WVZ07780.1"/>
    <property type="molecule type" value="Genomic_DNA"/>
</dbReference>
<dbReference type="InterPro" id="IPR036875">
    <property type="entry name" value="Znf_CCHC_sf"/>
</dbReference>
<reference evidence="5 6" key="1">
    <citation type="journal article" date="2023" name="Life. Sci Alliance">
        <title>Evolutionary insights into 3D genome organization and epigenetic landscape of Vigna mungo.</title>
        <authorList>
            <person name="Junaid A."/>
            <person name="Singh B."/>
            <person name="Bhatia S."/>
        </authorList>
    </citation>
    <scope>NUCLEOTIDE SEQUENCE [LARGE SCALE GENOMIC DNA]</scope>
    <source>
        <strain evidence="5">Urdbean</strain>
    </source>
</reference>
<dbReference type="InterPro" id="IPR013103">
    <property type="entry name" value="RVT_2"/>
</dbReference>
<keyword evidence="1" id="KW-0479">Metal-binding</keyword>
<protein>
    <recommendedName>
        <fullName evidence="7">Retrovirus-related Pol polyprotein from transposon TNT 1-94</fullName>
    </recommendedName>
</protein>
<dbReference type="InterPro" id="IPR036397">
    <property type="entry name" value="RNaseH_sf"/>
</dbReference>
<feature type="region of interest" description="Disordered" evidence="2">
    <location>
        <begin position="411"/>
        <end position="442"/>
    </location>
</feature>
<accession>A0AAQ3NF04</accession>
<dbReference type="Pfam" id="PF07727">
    <property type="entry name" value="RVT_2"/>
    <property type="match status" value="1"/>
</dbReference>
<dbReference type="Gene3D" id="4.10.60.10">
    <property type="entry name" value="Zinc finger, CCHC-type"/>
    <property type="match status" value="1"/>
</dbReference>
<dbReference type="InterPro" id="IPR012337">
    <property type="entry name" value="RNaseH-like_sf"/>
</dbReference>
<name>A0AAQ3NF04_VIGMU</name>
<dbReference type="Pfam" id="PF25597">
    <property type="entry name" value="SH3_retrovirus"/>
    <property type="match status" value="1"/>
</dbReference>
<dbReference type="InterPro" id="IPR001584">
    <property type="entry name" value="Integrase_cat-core"/>
</dbReference>
<evidence type="ECO:0000256" key="2">
    <source>
        <dbReference type="SAM" id="MobiDB-lite"/>
    </source>
</evidence>
<dbReference type="SUPFAM" id="SSF56672">
    <property type="entry name" value="DNA/RNA polymerases"/>
    <property type="match status" value="1"/>
</dbReference>
<dbReference type="InterPro" id="IPR001878">
    <property type="entry name" value="Znf_CCHC"/>
</dbReference>
<feature type="compositionally biased region" description="Low complexity" evidence="2">
    <location>
        <begin position="58"/>
        <end position="78"/>
    </location>
</feature>
<proteinExistence type="predicted"/>
<dbReference type="PANTHER" id="PTHR11439">
    <property type="entry name" value="GAG-POL-RELATED RETROTRANSPOSON"/>
    <property type="match status" value="1"/>
</dbReference>
<dbReference type="PANTHER" id="PTHR11439:SF497">
    <property type="entry name" value="CYSTEINE-RICH RLK (RECEPTOR-LIKE PROTEIN KINASE) 8"/>
    <property type="match status" value="1"/>
</dbReference>
<organism evidence="5 6">
    <name type="scientific">Vigna mungo</name>
    <name type="common">Black gram</name>
    <name type="synonym">Phaseolus mungo</name>
    <dbReference type="NCBI Taxonomy" id="3915"/>
    <lineage>
        <taxon>Eukaryota</taxon>
        <taxon>Viridiplantae</taxon>
        <taxon>Streptophyta</taxon>
        <taxon>Embryophyta</taxon>
        <taxon>Tracheophyta</taxon>
        <taxon>Spermatophyta</taxon>
        <taxon>Magnoliopsida</taxon>
        <taxon>eudicotyledons</taxon>
        <taxon>Gunneridae</taxon>
        <taxon>Pentapetalae</taxon>
        <taxon>rosids</taxon>
        <taxon>fabids</taxon>
        <taxon>Fabales</taxon>
        <taxon>Fabaceae</taxon>
        <taxon>Papilionoideae</taxon>
        <taxon>50 kb inversion clade</taxon>
        <taxon>NPAAA clade</taxon>
        <taxon>indigoferoid/millettioid clade</taxon>
        <taxon>Phaseoleae</taxon>
        <taxon>Vigna</taxon>
    </lineage>
</organism>
<dbReference type="AlphaFoldDB" id="A0AAQ3NF04"/>
<evidence type="ECO:0000313" key="6">
    <source>
        <dbReference type="Proteomes" id="UP001374535"/>
    </source>
</evidence>
<evidence type="ECO:0000259" key="4">
    <source>
        <dbReference type="PROSITE" id="PS50994"/>
    </source>
</evidence>
<feature type="domain" description="CCHC-type" evidence="3">
    <location>
        <begin position="19"/>
        <end position="34"/>
    </location>
</feature>
<evidence type="ECO:0000256" key="1">
    <source>
        <dbReference type="PROSITE-ProRule" id="PRU00047"/>
    </source>
</evidence>
<dbReference type="GO" id="GO:0003676">
    <property type="term" value="F:nucleic acid binding"/>
    <property type="evidence" value="ECO:0007669"/>
    <property type="project" value="InterPro"/>
</dbReference>
<gene>
    <name evidence="5" type="ORF">V8G54_021126</name>
</gene>
<dbReference type="SUPFAM" id="SSF57756">
    <property type="entry name" value="Retrovirus zinc finger-like domains"/>
    <property type="match status" value="1"/>
</dbReference>